<sequence>MSSTAPLDPNDATPRNVGQKSLRFYYDSWFVKKSWEVKKAQKACYDYSIKAMLRLVGGNESTRVVNLNVIFCIGLGSFNTRTDLLTKHGELERRFVSKARSLGYSVVGCNKYITSAKCPRLKCDTFLQPTENRSQHYPKCKMHLDRDIAAAENIAQ</sequence>
<name>A0A9P6QXG9_9FUNG</name>
<keyword evidence="1" id="KW-0238">DNA-binding</keyword>
<dbReference type="Pfam" id="PF07282">
    <property type="entry name" value="Cas12f1-like_TNB"/>
    <property type="match status" value="1"/>
</dbReference>
<dbReference type="InterPro" id="IPR010095">
    <property type="entry name" value="Cas12f1-like_TNB"/>
</dbReference>
<comment type="caution">
    <text evidence="3">The sequence shown here is derived from an EMBL/GenBank/DDBJ whole genome shotgun (WGS) entry which is preliminary data.</text>
</comment>
<evidence type="ECO:0000256" key="1">
    <source>
        <dbReference type="ARBA" id="ARBA00023125"/>
    </source>
</evidence>
<proteinExistence type="predicted"/>
<evidence type="ECO:0000259" key="2">
    <source>
        <dbReference type="Pfam" id="PF07282"/>
    </source>
</evidence>
<organism evidence="3 4">
    <name type="scientific">Dissophora globulifera</name>
    <dbReference type="NCBI Taxonomy" id="979702"/>
    <lineage>
        <taxon>Eukaryota</taxon>
        <taxon>Fungi</taxon>
        <taxon>Fungi incertae sedis</taxon>
        <taxon>Mucoromycota</taxon>
        <taxon>Mortierellomycotina</taxon>
        <taxon>Mortierellomycetes</taxon>
        <taxon>Mortierellales</taxon>
        <taxon>Mortierellaceae</taxon>
        <taxon>Dissophora</taxon>
    </lineage>
</organism>
<feature type="domain" description="Cas12f1-like TNB" evidence="2">
    <location>
        <begin position="88"/>
        <end position="154"/>
    </location>
</feature>
<dbReference type="OrthoDB" id="2430034at2759"/>
<keyword evidence="4" id="KW-1185">Reference proteome</keyword>
<dbReference type="EMBL" id="JAAAIP010001752">
    <property type="protein sequence ID" value="KAG0304098.1"/>
    <property type="molecule type" value="Genomic_DNA"/>
</dbReference>
<dbReference type="GO" id="GO:0003677">
    <property type="term" value="F:DNA binding"/>
    <property type="evidence" value="ECO:0007669"/>
    <property type="project" value="UniProtKB-KW"/>
</dbReference>
<gene>
    <name evidence="3" type="ORF">BGZ99_002505</name>
</gene>
<evidence type="ECO:0000313" key="3">
    <source>
        <dbReference type="EMBL" id="KAG0304098.1"/>
    </source>
</evidence>
<dbReference type="Proteomes" id="UP000738325">
    <property type="component" value="Unassembled WGS sequence"/>
</dbReference>
<protein>
    <recommendedName>
        <fullName evidence="2">Cas12f1-like TNB domain-containing protein</fullName>
    </recommendedName>
</protein>
<evidence type="ECO:0000313" key="4">
    <source>
        <dbReference type="Proteomes" id="UP000738325"/>
    </source>
</evidence>
<reference evidence="3" key="1">
    <citation type="journal article" date="2020" name="Fungal Divers.">
        <title>Resolving the Mortierellaceae phylogeny through synthesis of multi-gene phylogenetics and phylogenomics.</title>
        <authorList>
            <person name="Vandepol N."/>
            <person name="Liber J."/>
            <person name="Desiro A."/>
            <person name="Na H."/>
            <person name="Kennedy M."/>
            <person name="Barry K."/>
            <person name="Grigoriev I.V."/>
            <person name="Miller A.N."/>
            <person name="O'Donnell K."/>
            <person name="Stajich J.E."/>
            <person name="Bonito G."/>
        </authorList>
    </citation>
    <scope>NUCLEOTIDE SEQUENCE</scope>
    <source>
        <strain evidence="3">REB-010B</strain>
    </source>
</reference>
<dbReference type="AlphaFoldDB" id="A0A9P6QXG9"/>
<feature type="non-terminal residue" evidence="3">
    <location>
        <position position="156"/>
    </location>
</feature>
<accession>A0A9P6QXG9</accession>